<evidence type="ECO:0000256" key="13">
    <source>
        <dbReference type="ARBA" id="ARBA00022833"/>
    </source>
</evidence>
<gene>
    <name evidence="28" type="ORF">C7M61_005238</name>
</gene>
<feature type="compositionally biased region" description="Basic and acidic residues" evidence="26">
    <location>
        <begin position="19"/>
        <end position="28"/>
    </location>
</feature>
<dbReference type="Gene3D" id="3.40.50.300">
    <property type="entry name" value="P-loop containing nucleotide triphosphate hydrolases"/>
    <property type="match status" value="2"/>
</dbReference>
<evidence type="ECO:0000256" key="5">
    <source>
        <dbReference type="ARBA" id="ARBA00017893"/>
    </source>
</evidence>
<dbReference type="GO" id="GO:0007127">
    <property type="term" value="P:meiosis I"/>
    <property type="evidence" value="ECO:0007669"/>
    <property type="project" value="UniProtKB-ARBA"/>
</dbReference>
<dbReference type="NCBIfam" id="TIGR00606">
    <property type="entry name" value="rad50"/>
    <property type="match status" value="1"/>
</dbReference>
<keyword evidence="15" id="KW-0460">Magnesium</keyword>
<keyword evidence="19" id="KW-0804">Transcription</keyword>
<accession>A0A2P7YCK8</accession>
<protein>
    <recommendedName>
        <fullName evidence="5">DNA repair protein RAD50</fullName>
    </recommendedName>
</protein>
<feature type="region of interest" description="Disordered" evidence="26">
    <location>
        <begin position="789"/>
        <end position="813"/>
    </location>
</feature>
<feature type="coiled-coil region" evidence="25">
    <location>
        <begin position="1482"/>
        <end position="1509"/>
    </location>
</feature>
<evidence type="ECO:0000256" key="22">
    <source>
        <dbReference type="ARBA" id="ARBA00023254"/>
    </source>
</evidence>
<comment type="subcellular location">
    <subcellularLocation>
        <location evidence="3">Chromosome</location>
    </subcellularLocation>
    <subcellularLocation>
        <location evidence="2">Nucleus</location>
    </subcellularLocation>
</comment>
<evidence type="ECO:0000256" key="19">
    <source>
        <dbReference type="ARBA" id="ARBA00023163"/>
    </source>
</evidence>
<evidence type="ECO:0000256" key="9">
    <source>
        <dbReference type="ARBA" id="ARBA00022741"/>
    </source>
</evidence>
<feature type="domain" description="C2H2-type" evidence="27">
    <location>
        <begin position="662"/>
        <end position="689"/>
    </location>
</feature>
<sequence>MKRQGAQQRATPTSLEQPRLLDQRQQQKDNSMRLEVGNYHNLPMAPQTVPSAAPHFNQSRHNSQAFLFNPGRQDLMLTLLNLYPLPNTQQPQGQGKRQDLSFPSYYMGLRDSLSGAAGLPPESGPPGRLRGDSIFLPPPVSSKHPSEDGLGQQNAQAQYQQQFPGQLRSNSIFSSLIQIPGSSLNLVLEPSKGGNQGTASPKKKQQEEFPTYDSKDSIGQMFGWSQTPSKLNKGSKLSFDILNAFLENSGLLGSIAGVSNDSINAFLANLQSSGSVDFNSMSDQQRRDSLIKFINDQQHVEQPRKTSLRTTLREDIFDKLRGSSTLRSGGQRKSSLGMSDQRLSPLSSMSSKLSHRYQDEPHSPKTSPSQVKRTLDPQETLAPPHQHYPSTAHPASIQKPSNNNFYQNAYQQYPVYDNNVRYPVQQKQQQEPPPSQRNMNPQVQQYHQSQMPMYNQFQQPQQLPPQSQQHLPNQQQHPQQDQHQQNQGFDVQGTPAYSPQMLKNPPQQFSPGKNYAYGNMQNQRDAYAVQQQATNPNLLPAQQFARSEDGRPLLGATKVDQLMLVIQAREKGNTGAIKQAADGSILALPNSNHEKSAVIPLTVDLVGGIEKPQREDEEQPEGPERKKKRKGKTQQCPYCFKTFNQSTHLEVHVRSHIGYKPFQCSYCLKRFTQGGNLRTHMRLHTGEKPFTCEVCNRSFSRKGNLAAHMLTHNKEKPYECKLDNCDKSFTQLGNLKSHQNKFHLPTLNRLTQTLAELSGEALERLPPEEKELLSYFRKLYKNLNKGIRGRGRGGKGALDDDAISGESSVQLSPQQLKLPRADGQMQMSQQELNTLHRNHIKQPDPTTELQKTPPISTMLSLYKLSISGIRSFSPKDNEIIQFGAPLTLICGQNGCGKTTVIECLKYATTGDLPPNSKGGAFVNDPAVADRLMVNAEIKLGFISVDNKLMTVTRSMQLTRKRTGRLTTSTNTFKTLEGQLAVHAKGRKTSISTKNAELDTRVPQYLGASKAVLEYVIFCHQEDSLWPLSEASVLKKRFDEIFEASKFTKVLDNLKVITKEMATDIKLLEQSVLHANLDKKRAGKIRDKVSESRAKVEQYNAEIAELNMEIEALEKQADDLFHSNQLFQKTLSEHERLKIMYETTENNHRRLGLSIEVLRETDEELSHQLSNFALIQQQKSEDVEEKELLVVDLDAQLLALQESLSKLTRDEGILFSKKEAYEERKKRFLESLQQLREKYGLGDALIEDLKALVLQTEDQYNRLVNANKQQIEEATSKVKEAEKVLSREEQHKSYNAEEIKNTKAKLKEYHAKVSSSAASEDNLTIESAELDSLQKKLAKKKEGDNTKALSKSIQQDTEKLHVLENDLDDLMRKITTANKQADLFSKLDLLKDAVTVKNDVLQKNLSLNQDSFQKVTGKELADSGEAALDDILVNLNTKEKDQMDSSKALVSKLDKLKANNDSDSVALKKIEDALSSHTANILKVIEKNEIDQFEELVQEAEEDYNTATYNLNTFDVTKSFKVKAIEIAKQSKCCTLCNRGFSNSELDTFILEVQQNLNNVTAKKLQEDVDSTKKDVDQMKAINYDVLQYRSLTKEVSNYKLLIQKRVEEIQQLQKEYDVLENSLEETKNSLNEANRLKQPLSNITRLKDEINHSKKQIEDVQLELDASGASSMSMNELQKLQQEKNFELKRLRQSIADATDERDSLQKELSRIEGQIKDKELLISNLKNSMNELVTLRSTIDETEKHLVSLQEKQKSIEGNVKEYELKLADVSKAFDTLKEQLSKEESALHEKLQKCQQDEAELRDLSQHIAAFEEQDLHKVKENQRQISEARAKIQEITNSRKALDKEMTALKSALNDAAKTKRNIEDNIEYRNTEQELDSIRAQIEQLDVSNAEVEKETYQAASKKLRDQINDLNSQHFGKAGEVKQINDQIQQLQQELNLEFKDVEKMYHKEWIKLQTNMLVSKDLQTYSLALDNAIMKYHSMKMDQINKILRELWNQTYKGTDIDRIEIKCDVNTLGRGRSYNYRVVMYKKSSELDMRGRCSAGQKVLTSILIRLALAECFGTNCGMIALDEPTTNLDTENAESLATALNSIIDARKNQKNFQLIVITHDEKFLSHINGESYIDNFYRIERDENQYSVIKSLPIHLMQDE</sequence>
<evidence type="ECO:0000256" key="14">
    <source>
        <dbReference type="ARBA" id="ARBA00022840"/>
    </source>
</evidence>
<feature type="compositionally biased region" description="Low complexity" evidence="26">
    <location>
        <begin position="152"/>
        <end position="162"/>
    </location>
</feature>
<dbReference type="InterPro" id="IPR027417">
    <property type="entry name" value="P-loop_NTPase"/>
</dbReference>
<evidence type="ECO:0000256" key="20">
    <source>
        <dbReference type="ARBA" id="ARBA00023204"/>
    </source>
</evidence>
<dbReference type="GO" id="GO:0006303">
    <property type="term" value="P:double-strand break repair via nonhomologous end joining"/>
    <property type="evidence" value="ECO:0007669"/>
    <property type="project" value="UniProtKB-ARBA"/>
</dbReference>
<feature type="region of interest" description="Disordered" evidence="26">
    <location>
        <begin position="188"/>
        <end position="215"/>
    </location>
</feature>
<evidence type="ECO:0000256" key="7">
    <source>
        <dbReference type="ARBA" id="ARBA00022723"/>
    </source>
</evidence>
<evidence type="ECO:0000256" key="16">
    <source>
        <dbReference type="ARBA" id="ARBA00023015"/>
    </source>
</evidence>
<keyword evidence="8" id="KW-0677">Repeat</keyword>
<dbReference type="PROSITE" id="PS00028">
    <property type="entry name" value="ZINC_FINGER_C2H2_1"/>
    <property type="match status" value="4"/>
</dbReference>
<evidence type="ECO:0000256" key="4">
    <source>
        <dbReference type="ARBA" id="ARBA00009439"/>
    </source>
</evidence>
<feature type="compositionally biased region" description="Polar residues" evidence="26">
    <location>
        <begin position="1"/>
        <end position="16"/>
    </location>
</feature>
<dbReference type="Gene3D" id="3.30.160.60">
    <property type="entry name" value="Classic Zinc Finger"/>
    <property type="match status" value="4"/>
</dbReference>
<evidence type="ECO:0000256" key="12">
    <source>
        <dbReference type="ARBA" id="ARBA00022801"/>
    </source>
</evidence>
<dbReference type="EMBL" id="PYFQ01000024">
    <property type="protein sequence ID" value="PSK33685.1"/>
    <property type="molecule type" value="Genomic_DNA"/>
</dbReference>
<feature type="coiled-coil region" evidence="25">
    <location>
        <begin position="1189"/>
        <end position="1290"/>
    </location>
</feature>
<dbReference type="PROSITE" id="PS50157">
    <property type="entry name" value="ZINC_FINGER_C2H2_2"/>
    <property type="match status" value="4"/>
</dbReference>
<feature type="coiled-coil region" evidence="25">
    <location>
        <begin position="1561"/>
        <end position="1950"/>
    </location>
</feature>
<keyword evidence="17 25" id="KW-0175">Coiled coil</keyword>
<comment type="similarity">
    <text evidence="4">Belongs to the SMC family. RAD50 subfamily.</text>
</comment>
<evidence type="ECO:0000256" key="11">
    <source>
        <dbReference type="ARBA" id="ARBA00022771"/>
    </source>
</evidence>
<dbReference type="GO" id="GO:0000794">
    <property type="term" value="C:condensed nuclear chromosome"/>
    <property type="evidence" value="ECO:0007669"/>
    <property type="project" value="TreeGrafter"/>
</dbReference>
<keyword evidence="7" id="KW-0479">Metal-binding</keyword>
<evidence type="ECO:0000256" key="24">
    <source>
        <dbReference type="PROSITE-ProRule" id="PRU00042"/>
    </source>
</evidence>
<feature type="compositionally biased region" description="Low complexity" evidence="26">
    <location>
        <begin position="339"/>
        <end position="352"/>
    </location>
</feature>
<dbReference type="FunFam" id="3.30.160.60:FF:000624">
    <property type="entry name" value="zinc finger protein 697"/>
    <property type="match status" value="1"/>
</dbReference>
<feature type="domain" description="C2H2-type" evidence="27">
    <location>
        <begin position="634"/>
        <end position="661"/>
    </location>
</feature>
<dbReference type="SMART" id="SM00355">
    <property type="entry name" value="ZnF_C2H2"/>
    <property type="match status" value="4"/>
</dbReference>
<reference evidence="28 29" key="1">
    <citation type="submission" date="2018-03" db="EMBL/GenBank/DDBJ databases">
        <title>Candida pseudohaemulonii genome assembly and annotation.</title>
        <authorList>
            <person name="Munoz J.F."/>
            <person name="Gade L.G."/>
            <person name="Chow N.A."/>
            <person name="Litvintseva A.P."/>
            <person name="Loparev V.N."/>
            <person name="Cuomo C.A."/>
        </authorList>
    </citation>
    <scope>NUCLEOTIDE SEQUENCE [LARGE SCALE GENOMIC DNA]</scope>
    <source>
        <strain evidence="28 29">B12108</strain>
    </source>
</reference>
<evidence type="ECO:0000313" key="29">
    <source>
        <dbReference type="Proteomes" id="UP000241107"/>
    </source>
</evidence>
<dbReference type="Pfam" id="PF13476">
    <property type="entry name" value="AAA_23"/>
    <property type="match status" value="1"/>
</dbReference>
<evidence type="ECO:0000256" key="25">
    <source>
        <dbReference type="SAM" id="Coils"/>
    </source>
</evidence>
<comment type="catalytic activity">
    <reaction evidence="23">
        <text>ATP + H2O = ADP + phosphate + H(+)</text>
        <dbReference type="Rhea" id="RHEA:13065"/>
        <dbReference type="ChEBI" id="CHEBI:15377"/>
        <dbReference type="ChEBI" id="CHEBI:15378"/>
        <dbReference type="ChEBI" id="CHEBI:30616"/>
        <dbReference type="ChEBI" id="CHEBI:43474"/>
        <dbReference type="ChEBI" id="CHEBI:456216"/>
    </reaction>
</comment>
<dbReference type="GO" id="GO:0000722">
    <property type="term" value="P:telomere maintenance via recombination"/>
    <property type="evidence" value="ECO:0007669"/>
    <property type="project" value="UniProtKB-ARBA"/>
</dbReference>
<dbReference type="FunFam" id="3.40.50.300:FF:001195">
    <property type="entry name" value="DNA repair protein rad50"/>
    <property type="match status" value="1"/>
</dbReference>
<evidence type="ECO:0000256" key="6">
    <source>
        <dbReference type="ARBA" id="ARBA00022454"/>
    </source>
</evidence>
<dbReference type="FunFam" id="3.40.50.300:FF:000593">
    <property type="entry name" value="DNA repair protein RAD50"/>
    <property type="match status" value="1"/>
</dbReference>
<comment type="cofactor">
    <cofactor evidence="1">
        <name>Zn(2+)</name>
        <dbReference type="ChEBI" id="CHEBI:29105"/>
    </cofactor>
</comment>
<dbReference type="InterPro" id="IPR036236">
    <property type="entry name" value="Znf_C2H2_sf"/>
</dbReference>
<dbReference type="SUPFAM" id="SSF57667">
    <property type="entry name" value="beta-beta-alpha zinc fingers"/>
    <property type="match status" value="2"/>
</dbReference>
<dbReference type="GO" id="GO:0051880">
    <property type="term" value="F:G-quadruplex DNA binding"/>
    <property type="evidence" value="ECO:0007669"/>
    <property type="project" value="TreeGrafter"/>
</dbReference>
<dbReference type="GO" id="GO:0005524">
    <property type="term" value="F:ATP binding"/>
    <property type="evidence" value="ECO:0007669"/>
    <property type="project" value="UniProtKB-KW"/>
</dbReference>
<keyword evidence="29" id="KW-1185">Reference proteome</keyword>
<keyword evidence="12" id="KW-0378">Hydrolase</keyword>
<dbReference type="GeneID" id="36568624"/>
<dbReference type="OrthoDB" id="18797at2759"/>
<dbReference type="GO" id="GO:0003691">
    <property type="term" value="F:double-stranded telomeric DNA binding"/>
    <property type="evidence" value="ECO:0007669"/>
    <property type="project" value="TreeGrafter"/>
</dbReference>
<dbReference type="GO" id="GO:0030870">
    <property type="term" value="C:Mre11 complex"/>
    <property type="evidence" value="ECO:0007669"/>
    <property type="project" value="InterPro"/>
</dbReference>
<evidence type="ECO:0000256" key="2">
    <source>
        <dbReference type="ARBA" id="ARBA00004123"/>
    </source>
</evidence>
<dbReference type="GO" id="GO:0016887">
    <property type="term" value="F:ATP hydrolysis activity"/>
    <property type="evidence" value="ECO:0007669"/>
    <property type="project" value="InterPro"/>
</dbReference>
<name>A0A2P7YCK8_9ASCO</name>
<dbReference type="FunFam" id="3.30.160.60:FF:001485">
    <property type="entry name" value="Krueppel-related zinc finger protein"/>
    <property type="match status" value="1"/>
</dbReference>
<dbReference type="InterPro" id="IPR013087">
    <property type="entry name" value="Znf_C2H2_type"/>
</dbReference>
<dbReference type="SUPFAM" id="SSF52540">
    <property type="entry name" value="P-loop containing nucleoside triphosphate hydrolases"/>
    <property type="match status" value="2"/>
</dbReference>
<dbReference type="InterPro" id="IPR038729">
    <property type="entry name" value="Rad50/SbcC_AAA"/>
</dbReference>
<comment type="caution">
    <text evidence="28">The sequence shown here is derived from an EMBL/GenBank/DDBJ whole genome shotgun (WGS) entry which is preliminary data.</text>
</comment>
<feature type="region of interest" description="Disordered" evidence="26">
    <location>
        <begin position="322"/>
        <end position="403"/>
    </location>
</feature>
<dbReference type="RefSeq" id="XP_024711269.1">
    <property type="nucleotide sequence ID" value="XM_024860545.1"/>
</dbReference>
<feature type="coiled-coil region" evidence="25">
    <location>
        <begin position="1352"/>
        <end position="1379"/>
    </location>
</feature>
<feature type="compositionally biased region" description="Low complexity" evidence="26">
    <location>
        <begin position="457"/>
        <end position="487"/>
    </location>
</feature>
<keyword evidence="21" id="KW-0539">Nucleus</keyword>
<keyword evidence="22" id="KW-0469">Meiosis</keyword>
<evidence type="ECO:0000259" key="27">
    <source>
        <dbReference type="PROSITE" id="PS50157"/>
    </source>
</evidence>
<evidence type="ECO:0000256" key="3">
    <source>
        <dbReference type="ARBA" id="ARBA00004286"/>
    </source>
</evidence>
<keyword evidence="13" id="KW-0862">Zinc</keyword>
<evidence type="ECO:0000256" key="18">
    <source>
        <dbReference type="ARBA" id="ARBA00023125"/>
    </source>
</evidence>
<evidence type="ECO:0000313" key="28">
    <source>
        <dbReference type="EMBL" id="PSK33685.1"/>
    </source>
</evidence>
<dbReference type="GO" id="GO:0000725">
    <property type="term" value="P:recombinational repair"/>
    <property type="evidence" value="ECO:0007669"/>
    <property type="project" value="UniProtKB-ARBA"/>
</dbReference>
<evidence type="ECO:0000256" key="21">
    <source>
        <dbReference type="ARBA" id="ARBA00023242"/>
    </source>
</evidence>
<feature type="coiled-coil region" evidence="25">
    <location>
        <begin position="1088"/>
        <end position="1122"/>
    </location>
</feature>
<dbReference type="PANTHER" id="PTHR18867:SF12">
    <property type="entry name" value="DNA REPAIR PROTEIN RAD50"/>
    <property type="match status" value="1"/>
</dbReference>
<dbReference type="GO" id="GO:0070192">
    <property type="term" value="P:chromosome organization involved in meiotic cell cycle"/>
    <property type="evidence" value="ECO:0007669"/>
    <property type="project" value="TreeGrafter"/>
</dbReference>
<feature type="region of interest" description="Disordered" evidence="26">
    <location>
        <begin position="609"/>
        <end position="630"/>
    </location>
</feature>
<feature type="region of interest" description="Disordered" evidence="26">
    <location>
        <begin position="116"/>
        <end position="162"/>
    </location>
</feature>
<evidence type="ECO:0000256" key="15">
    <source>
        <dbReference type="ARBA" id="ARBA00022842"/>
    </source>
</evidence>
<dbReference type="Gene3D" id="1.10.287.1490">
    <property type="match status" value="1"/>
</dbReference>
<keyword evidence="9" id="KW-0547">Nucleotide-binding</keyword>
<keyword evidence="20" id="KW-0234">DNA repair</keyword>
<dbReference type="Pfam" id="PF00096">
    <property type="entry name" value="zf-C2H2"/>
    <property type="match status" value="4"/>
</dbReference>
<feature type="region of interest" description="Disordered" evidence="26">
    <location>
        <begin position="1"/>
        <end position="28"/>
    </location>
</feature>
<feature type="compositionally biased region" description="Polar residues" evidence="26">
    <location>
        <begin position="322"/>
        <end position="338"/>
    </location>
</feature>
<dbReference type="VEuPathDB" id="FungiDB:C7M61_005238"/>
<organism evidence="28 29">
    <name type="scientific">Candidozyma pseudohaemuli</name>
    <dbReference type="NCBI Taxonomy" id="418784"/>
    <lineage>
        <taxon>Eukaryota</taxon>
        <taxon>Fungi</taxon>
        <taxon>Dikarya</taxon>
        <taxon>Ascomycota</taxon>
        <taxon>Saccharomycotina</taxon>
        <taxon>Pichiomycetes</taxon>
        <taxon>Metschnikowiaceae</taxon>
        <taxon>Candidozyma</taxon>
    </lineage>
</organism>
<keyword evidence="14" id="KW-0067">ATP-binding</keyword>
<keyword evidence="18" id="KW-0238">DNA-binding</keyword>
<keyword evidence="11 24" id="KW-0863">Zinc-finger</keyword>
<dbReference type="FunFam" id="3.30.160.60:FF:002157">
    <property type="entry name" value="Transcription factor"/>
    <property type="match status" value="1"/>
</dbReference>
<dbReference type="InterPro" id="IPR004584">
    <property type="entry name" value="Rad50_eukaryotes"/>
</dbReference>
<dbReference type="PANTHER" id="PTHR18867">
    <property type="entry name" value="RAD50"/>
    <property type="match status" value="1"/>
</dbReference>
<evidence type="ECO:0000256" key="23">
    <source>
        <dbReference type="ARBA" id="ARBA00049360"/>
    </source>
</evidence>
<evidence type="ECO:0000256" key="26">
    <source>
        <dbReference type="SAM" id="MobiDB-lite"/>
    </source>
</evidence>
<proteinExistence type="inferred from homology"/>
<dbReference type="GO" id="GO:0007004">
    <property type="term" value="P:telomere maintenance via telomerase"/>
    <property type="evidence" value="ECO:0007669"/>
    <property type="project" value="TreeGrafter"/>
</dbReference>
<dbReference type="GO" id="GO:0008270">
    <property type="term" value="F:zinc ion binding"/>
    <property type="evidence" value="ECO:0007669"/>
    <property type="project" value="UniProtKB-KW"/>
</dbReference>
<feature type="domain" description="C2H2-type" evidence="27">
    <location>
        <begin position="690"/>
        <end position="717"/>
    </location>
</feature>
<dbReference type="STRING" id="418784.A0A2P7YCK8"/>
<keyword evidence="10" id="KW-0227">DNA damage</keyword>
<evidence type="ECO:0000256" key="10">
    <source>
        <dbReference type="ARBA" id="ARBA00022763"/>
    </source>
</evidence>
<evidence type="ECO:0000256" key="17">
    <source>
        <dbReference type="ARBA" id="ARBA00023054"/>
    </source>
</evidence>
<feature type="region of interest" description="Disordered" evidence="26">
    <location>
        <begin position="457"/>
        <end position="502"/>
    </location>
</feature>
<evidence type="ECO:0000256" key="8">
    <source>
        <dbReference type="ARBA" id="ARBA00022737"/>
    </source>
</evidence>
<keyword evidence="16" id="KW-0805">Transcription regulation</keyword>
<evidence type="ECO:0000256" key="1">
    <source>
        <dbReference type="ARBA" id="ARBA00001947"/>
    </source>
</evidence>
<keyword evidence="6" id="KW-0158">Chromosome</keyword>
<feature type="domain" description="C2H2-type" evidence="27">
    <location>
        <begin position="718"/>
        <end position="743"/>
    </location>
</feature>
<dbReference type="GO" id="GO:0043047">
    <property type="term" value="F:single-stranded telomeric DNA binding"/>
    <property type="evidence" value="ECO:0007669"/>
    <property type="project" value="TreeGrafter"/>
</dbReference>
<dbReference type="Proteomes" id="UP000241107">
    <property type="component" value="Unassembled WGS sequence"/>
</dbReference>